<dbReference type="GO" id="GO:0004674">
    <property type="term" value="F:protein serine/threonine kinase activity"/>
    <property type="evidence" value="ECO:0007669"/>
    <property type="project" value="TreeGrafter"/>
</dbReference>
<dbReference type="Proteomes" id="UP000736335">
    <property type="component" value="Unassembled WGS sequence"/>
</dbReference>
<dbReference type="EMBL" id="WIUZ02000014">
    <property type="protein sequence ID" value="KAF9781240.1"/>
    <property type="molecule type" value="Genomic_DNA"/>
</dbReference>
<evidence type="ECO:0000259" key="2">
    <source>
        <dbReference type="PROSITE" id="PS50011"/>
    </source>
</evidence>
<dbReference type="PANTHER" id="PTHR44329">
    <property type="entry name" value="SERINE/THREONINE-PROTEIN KINASE TNNI3K-RELATED"/>
    <property type="match status" value="1"/>
</dbReference>
<organism evidence="3 4">
    <name type="scientific">Thelephora terrestris</name>
    <dbReference type="NCBI Taxonomy" id="56493"/>
    <lineage>
        <taxon>Eukaryota</taxon>
        <taxon>Fungi</taxon>
        <taxon>Dikarya</taxon>
        <taxon>Basidiomycota</taxon>
        <taxon>Agaricomycotina</taxon>
        <taxon>Agaricomycetes</taxon>
        <taxon>Thelephorales</taxon>
        <taxon>Thelephoraceae</taxon>
        <taxon>Thelephora</taxon>
    </lineage>
</organism>
<keyword evidence="3" id="KW-0808">Transferase</keyword>
<dbReference type="PROSITE" id="PS50011">
    <property type="entry name" value="PROTEIN_KINASE_DOM"/>
    <property type="match status" value="2"/>
</dbReference>
<dbReference type="InterPro" id="IPR001245">
    <property type="entry name" value="Ser-Thr/Tyr_kinase_cat_dom"/>
</dbReference>
<dbReference type="OrthoDB" id="4062651at2759"/>
<name>A0A9P6L3N8_9AGAM</name>
<comment type="caution">
    <text evidence="3">The sequence shown here is derived from an EMBL/GenBank/DDBJ whole genome shotgun (WGS) entry which is preliminary data.</text>
</comment>
<dbReference type="InterPro" id="IPR000719">
    <property type="entry name" value="Prot_kinase_dom"/>
</dbReference>
<dbReference type="PROSITE" id="PS00108">
    <property type="entry name" value="PROTEIN_KINASE_ST"/>
    <property type="match status" value="1"/>
</dbReference>
<feature type="domain" description="Protein kinase" evidence="2">
    <location>
        <begin position="155"/>
        <end position="432"/>
    </location>
</feature>
<evidence type="ECO:0000256" key="1">
    <source>
        <dbReference type="SAM" id="MobiDB-lite"/>
    </source>
</evidence>
<dbReference type="SUPFAM" id="SSF56112">
    <property type="entry name" value="Protein kinase-like (PK-like)"/>
    <property type="match status" value="2"/>
</dbReference>
<evidence type="ECO:0000313" key="3">
    <source>
        <dbReference type="EMBL" id="KAF9781240.1"/>
    </source>
</evidence>
<dbReference type="Pfam" id="PF07714">
    <property type="entry name" value="PK_Tyr_Ser-Thr"/>
    <property type="match status" value="1"/>
</dbReference>
<accession>A0A9P6L3N8</accession>
<dbReference type="GO" id="GO:0005524">
    <property type="term" value="F:ATP binding"/>
    <property type="evidence" value="ECO:0007669"/>
    <property type="project" value="InterPro"/>
</dbReference>
<feature type="region of interest" description="Disordered" evidence="1">
    <location>
        <begin position="504"/>
        <end position="539"/>
    </location>
</feature>
<keyword evidence="4" id="KW-1185">Reference proteome</keyword>
<dbReference type="InterPro" id="IPR008271">
    <property type="entry name" value="Ser/Thr_kinase_AS"/>
</dbReference>
<sequence>MVIYEVLTGTPPFARGAKREQAFKVVHEDERPQRPRDSEKLGLTDEVWKVLQECWAKVPTTRPSVDIVSVSLKRAAETWVADVPAFMLASEAGIEEVMKMREDRAKDFANKLDEALDRVGIRQHSGKRYLKYLQKLCGVSGFFPASFMLTDGFDDIEARPFTSGGFADVYRATYKGQPVVAKVPKSSVGDLENEHKRFAKEVVAWKWLRHDNILPFVGITSSPPPFSMVSAWMENGDIVSFIRATPDQNPFSLLLGVASGLKYLHLHDVVHGDLKGANILINSQGRACLADFGLAAITEETSSAEGPNNHGAGGTIRWMAPEILDPHKYGYVGRARRKLPSKSTDMYALGMTILEVITGRKPFENTSRDDLIVGKVLNGDRPDRPAVGFSDALWTLLTQTWVEEFESSDAQSARPNVADVLERLQREEQSWTPTSWQSDPQVPVEPPAISTASSMEVSGFLDNLVGDTGGDPHDVAPGSHKVDFADTPKTLSCFVGVEATDDDWSTMDAESSSRHRSPSPQALQGLPPAKKKSGVQKAWSESKKLFMKTFRRRQGPLKLSDKLVPERDEPKWCGTLFSKPQKSAATGK</sequence>
<proteinExistence type="predicted"/>
<evidence type="ECO:0000313" key="4">
    <source>
        <dbReference type="Proteomes" id="UP000736335"/>
    </source>
</evidence>
<feature type="domain" description="Protein kinase" evidence="2">
    <location>
        <begin position="1"/>
        <end position="80"/>
    </location>
</feature>
<reference evidence="3" key="2">
    <citation type="submission" date="2020-11" db="EMBL/GenBank/DDBJ databases">
        <authorList>
            <consortium name="DOE Joint Genome Institute"/>
            <person name="Kuo A."/>
            <person name="Miyauchi S."/>
            <person name="Kiss E."/>
            <person name="Drula E."/>
            <person name="Kohler A."/>
            <person name="Sanchez-Garcia M."/>
            <person name="Andreopoulos B."/>
            <person name="Barry K.W."/>
            <person name="Bonito G."/>
            <person name="Buee M."/>
            <person name="Carver A."/>
            <person name="Chen C."/>
            <person name="Cichocki N."/>
            <person name="Clum A."/>
            <person name="Culley D."/>
            <person name="Crous P.W."/>
            <person name="Fauchery L."/>
            <person name="Girlanda M."/>
            <person name="Hayes R."/>
            <person name="Keri Z."/>
            <person name="Labutti K."/>
            <person name="Lipzen A."/>
            <person name="Lombard V."/>
            <person name="Magnuson J."/>
            <person name="Maillard F."/>
            <person name="Morin E."/>
            <person name="Murat C."/>
            <person name="Nolan M."/>
            <person name="Ohm R."/>
            <person name="Pangilinan J."/>
            <person name="Pereira M."/>
            <person name="Perotto S."/>
            <person name="Peter M."/>
            <person name="Riley R."/>
            <person name="Sitrit Y."/>
            <person name="Stielow B."/>
            <person name="Szollosi G."/>
            <person name="Zifcakova L."/>
            <person name="Stursova M."/>
            <person name="Spatafora J.W."/>
            <person name="Tedersoo L."/>
            <person name="Vaario L.-M."/>
            <person name="Yamada A."/>
            <person name="Yan M."/>
            <person name="Wang P."/>
            <person name="Xu J."/>
            <person name="Bruns T."/>
            <person name="Baldrian P."/>
            <person name="Vilgalys R."/>
            <person name="Henrissat B."/>
            <person name="Grigoriev I.V."/>
            <person name="Hibbett D."/>
            <person name="Nagy L.G."/>
            <person name="Martin F.M."/>
        </authorList>
    </citation>
    <scope>NUCLEOTIDE SEQUENCE</scope>
    <source>
        <strain evidence="3">UH-Tt-Lm1</strain>
    </source>
</reference>
<dbReference type="SMART" id="SM00220">
    <property type="entry name" value="S_TKc"/>
    <property type="match status" value="1"/>
</dbReference>
<protein>
    <submittedName>
        <fullName evidence="3">Kinase-like domain-containing protein</fullName>
    </submittedName>
</protein>
<dbReference type="InterPro" id="IPR011009">
    <property type="entry name" value="Kinase-like_dom_sf"/>
</dbReference>
<dbReference type="AlphaFoldDB" id="A0A9P6L3N8"/>
<dbReference type="Gene3D" id="1.10.510.10">
    <property type="entry name" value="Transferase(Phosphotransferase) domain 1"/>
    <property type="match status" value="2"/>
</dbReference>
<gene>
    <name evidence="3" type="ORF">BJ322DRAFT_262324</name>
</gene>
<reference evidence="3" key="1">
    <citation type="journal article" date="2020" name="Nat. Commun.">
        <title>Large-scale genome sequencing of mycorrhizal fungi provides insights into the early evolution of symbiotic traits.</title>
        <authorList>
            <person name="Miyauchi S."/>
            <person name="Kiss E."/>
            <person name="Kuo A."/>
            <person name="Drula E."/>
            <person name="Kohler A."/>
            <person name="Sanchez-Garcia M."/>
            <person name="Morin E."/>
            <person name="Andreopoulos B."/>
            <person name="Barry K.W."/>
            <person name="Bonito G."/>
            <person name="Buee M."/>
            <person name="Carver A."/>
            <person name="Chen C."/>
            <person name="Cichocki N."/>
            <person name="Clum A."/>
            <person name="Culley D."/>
            <person name="Crous P.W."/>
            <person name="Fauchery L."/>
            <person name="Girlanda M."/>
            <person name="Hayes R.D."/>
            <person name="Keri Z."/>
            <person name="LaButti K."/>
            <person name="Lipzen A."/>
            <person name="Lombard V."/>
            <person name="Magnuson J."/>
            <person name="Maillard F."/>
            <person name="Murat C."/>
            <person name="Nolan M."/>
            <person name="Ohm R.A."/>
            <person name="Pangilinan J."/>
            <person name="Pereira M.F."/>
            <person name="Perotto S."/>
            <person name="Peter M."/>
            <person name="Pfister S."/>
            <person name="Riley R."/>
            <person name="Sitrit Y."/>
            <person name="Stielow J.B."/>
            <person name="Szollosi G."/>
            <person name="Zifcakova L."/>
            <person name="Stursova M."/>
            <person name="Spatafora J.W."/>
            <person name="Tedersoo L."/>
            <person name="Vaario L.M."/>
            <person name="Yamada A."/>
            <person name="Yan M."/>
            <person name="Wang P."/>
            <person name="Xu J."/>
            <person name="Bruns T."/>
            <person name="Baldrian P."/>
            <person name="Vilgalys R."/>
            <person name="Dunand C."/>
            <person name="Henrissat B."/>
            <person name="Grigoriev I.V."/>
            <person name="Hibbett D."/>
            <person name="Nagy L.G."/>
            <person name="Martin F.M."/>
        </authorList>
    </citation>
    <scope>NUCLEOTIDE SEQUENCE</scope>
    <source>
        <strain evidence="3">UH-Tt-Lm1</strain>
    </source>
</reference>
<dbReference type="InterPro" id="IPR051681">
    <property type="entry name" value="Ser/Thr_Kinases-Pseudokinases"/>
</dbReference>
<keyword evidence="3" id="KW-0418">Kinase</keyword>